<feature type="domain" description="G-protein coupled receptors family 1 profile" evidence="10">
    <location>
        <begin position="29"/>
        <end position="295"/>
    </location>
</feature>
<gene>
    <name evidence="11" type="ORF">EDS130_LOCUS43284</name>
    <name evidence="12" type="ORF">XAT740_LOCUS56118</name>
</gene>
<dbReference type="GO" id="GO:0005886">
    <property type="term" value="C:plasma membrane"/>
    <property type="evidence" value="ECO:0007669"/>
    <property type="project" value="UniProtKB-SubCell"/>
</dbReference>
<dbReference type="Proteomes" id="UP000663852">
    <property type="component" value="Unassembled WGS sequence"/>
</dbReference>
<dbReference type="PROSITE" id="PS50262">
    <property type="entry name" value="G_PROTEIN_RECEP_F1_2"/>
    <property type="match status" value="1"/>
</dbReference>
<feature type="transmembrane region" description="Helical" evidence="9">
    <location>
        <begin position="15"/>
        <end position="37"/>
    </location>
</feature>
<evidence type="ECO:0000256" key="2">
    <source>
        <dbReference type="ARBA" id="ARBA00022475"/>
    </source>
</evidence>
<evidence type="ECO:0000256" key="6">
    <source>
        <dbReference type="ARBA" id="ARBA00023136"/>
    </source>
</evidence>
<dbReference type="PANTHER" id="PTHR24229:SF40">
    <property type="entry name" value="ALLATOSTATIN C RECEPTOR 1-RELATED"/>
    <property type="match status" value="1"/>
</dbReference>
<dbReference type="SUPFAM" id="SSF81321">
    <property type="entry name" value="Family A G protein-coupled receptor-like"/>
    <property type="match status" value="1"/>
</dbReference>
<evidence type="ECO:0000256" key="1">
    <source>
        <dbReference type="ARBA" id="ARBA00004651"/>
    </source>
</evidence>
<organism evidence="12 13">
    <name type="scientific">Adineta ricciae</name>
    <name type="common">Rotifer</name>
    <dbReference type="NCBI Taxonomy" id="249248"/>
    <lineage>
        <taxon>Eukaryota</taxon>
        <taxon>Metazoa</taxon>
        <taxon>Spiralia</taxon>
        <taxon>Gnathifera</taxon>
        <taxon>Rotifera</taxon>
        <taxon>Eurotatoria</taxon>
        <taxon>Bdelloidea</taxon>
        <taxon>Adinetida</taxon>
        <taxon>Adinetidae</taxon>
        <taxon>Adineta</taxon>
    </lineage>
</organism>
<dbReference type="GO" id="GO:0043005">
    <property type="term" value="C:neuron projection"/>
    <property type="evidence" value="ECO:0007669"/>
    <property type="project" value="TreeGrafter"/>
</dbReference>
<evidence type="ECO:0000313" key="12">
    <source>
        <dbReference type="EMBL" id="CAF1657050.1"/>
    </source>
</evidence>
<keyword evidence="2" id="KW-1003">Cell membrane</keyword>
<dbReference type="OrthoDB" id="9993158at2759"/>
<comment type="subcellular location">
    <subcellularLocation>
        <location evidence="1">Cell membrane</location>
        <topology evidence="1">Multi-pass membrane protein</topology>
    </subcellularLocation>
</comment>
<evidence type="ECO:0000256" key="9">
    <source>
        <dbReference type="SAM" id="Phobius"/>
    </source>
</evidence>
<protein>
    <recommendedName>
        <fullName evidence="10">G-protein coupled receptors family 1 profile domain-containing protein</fullName>
    </recommendedName>
</protein>
<keyword evidence="13" id="KW-1185">Reference proteome</keyword>
<dbReference type="EMBL" id="CAJNOJ010000698">
    <property type="protein sequence ID" value="CAF1511630.1"/>
    <property type="molecule type" value="Genomic_DNA"/>
</dbReference>
<dbReference type="GO" id="GO:0004930">
    <property type="term" value="F:G protein-coupled receptor activity"/>
    <property type="evidence" value="ECO:0007669"/>
    <property type="project" value="UniProtKB-KW"/>
</dbReference>
<keyword evidence="5" id="KW-0297">G-protein coupled receptor</keyword>
<feature type="transmembrane region" description="Helical" evidence="9">
    <location>
        <begin position="238"/>
        <end position="260"/>
    </location>
</feature>
<dbReference type="AlphaFoldDB" id="A0A816F9R5"/>
<evidence type="ECO:0000313" key="11">
    <source>
        <dbReference type="EMBL" id="CAF1511630.1"/>
    </source>
</evidence>
<accession>A0A816F9R5</accession>
<dbReference type="PANTHER" id="PTHR24229">
    <property type="entry name" value="NEUROPEPTIDES RECEPTOR"/>
    <property type="match status" value="1"/>
</dbReference>
<keyword evidence="6 9" id="KW-0472">Membrane</keyword>
<dbReference type="GO" id="GO:0042923">
    <property type="term" value="F:neuropeptide binding"/>
    <property type="evidence" value="ECO:0007669"/>
    <property type="project" value="TreeGrafter"/>
</dbReference>
<feature type="transmembrane region" description="Helical" evidence="9">
    <location>
        <begin position="130"/>
        <end position="155"/>
    </location>
</feature>
<keyword evidence="7" id="KW-0675">Receptor</keyword>
<evidence type="ECO:0000259" key="10">
    <source>
        <dbReference type="PROSITE" id="PS50262"/>
    </source>
</evidence>
<keyword evidence="8" id="KW-0807">Transducer</keyword>
<dbReference type="GO" id="GO:0007218">
    <property type="term" value="P:neuropeptide signaling pathway"/>
    <property type="evidence" value="ECO:0007669"/>
    <property type="project" value="TreeGrafter"/>
</dbReference>
<evidence type="ECO:0000256" key="8">
    <source>
        <dbReference type="ARBA" id="ARBA00023224"/>
    </source>
</evidence>
<evidence type="ECO:0000256" key="7">
    <source>
        <dbReference type="ARBA" id="ARBA00023170"/>
    </source>
</evidence>
<dbReference type="EMBL" id="CAJNOR010010839">
    <property type="protein sequence ID" value="CAF1657050.1"/>
    <property type="molecule type" value="Genomic_DNA"/>
</dbReference>
<dbReference type="Gene3D" id="1.20.1070.10">
    <property type="entry name" value="Rhodopsin 7-helix transmembrane proteins"/>
    <property type="match status" value="1"/>
</dbReference>
<evidence type="ECO:0000313" key="13">
    <source>
        <dbReference type="Proteomes" id="UP000663828"/>
    </source>
</evidence>
<feature type="transmembrane region" description="Helical" evidence="9">
    <location>
        <begin position="89"/>
        <end position="110"/>
    </location>
</feature>
<comment type="caution">
    <text evidence="12">The sequence shown here is derived from an EMBL/GenBank/DDBJ whole genome shotgun (WGS) entry which is preliminary data.</text>
</comment>
<feature type="transmembrane region" description="Helical" evidence="9">
    <location>
        <begin position="175"/>
        <end position="200"/>
    </location>
</feature>
<evidence type="ECO:0000256" key="4">
    <source>
        <dbReference type="ARBA" id="ARBA00022989"/>
    </source>
</evidence>
<sequence>MDYITYLSSVQKNLFGYGGPIIIPIGTICCALSLLVFSKKALRKNPCAIYFRCVNLSNLIYIYSSVLMFVLAIGYNIDLSTHSLIGCRFIYYCTILFDTLGAFYLILASIDRFIVTSPNALTRQRSTYRLAFLCILIGTLFWMLFHIHMFIFINLQEVLPGYFVCYFQSELYRNLLFYYGTIIKGILMPLLLIVFGILTWKNLRIVHRNRVIPIRTGNTNLSGDREHSVLTKNRQFTLILLMEIIIYITFTLFLSLVGIYQQIAQSESETIVIYFIRNIALFISYLSLCANFFGNLFISKTFRSQVKHIFLCK</sequence>
<evidence type="ECO:0000256" key="5">
    <source>
        <dbReference type="ARBA" id="ARBA00023040"/>
    </source>
</evidence>
<proteinExistence type="predicted"/>
<feature type="transmembrane region" description="Helical" evidence="9">
    <location>
        <begin position="272"/>
        <end position="298"/>
    </location>
</feature>
<dbReference type="Proteomes" id="UP000663828">
    <property type="component" value="Unassembled WGS sequence"/>
</dbReference>
<evidence type="ECO:0000256" key="3">
    <source>
        <dbReference type="ARBA" id="ARBA00022692"/>
    </source>
</evidence>
<dbReference type="InterPro" id="IPR017452">
    <property type="entry name" value="GPCR_Rhodpsn_7TM"/>
</dbReference>
<keyword evidence="3 9" id="KW-0812">Transmembrane</keyword>
<keyword evidence="4 9" id="KW-1133">Transmembrane helix</keyword>
<reference evidence="12" key="1">
    <citation type="submission" date="2021-02" db="EMBL/GenBank/DDBJ databases">
        <authorList>
            <person name="Nowell W R."/>
        </authorList>
    </citation>
    <scope>NUCLEOTIDE SEQUENCE</scope>
</reference>
<name>A0A816F9R5_ADIRI</name>
<dbReference type="InterPro" id="IPR000276">
    <property type="entry name" value="GPCR_Rhodpsn"/>
</dbReference>
<feature type="transmembrane region" description="Helical" evidence="9">
    <location>
        <begin position="58"/>
        <end position="77"/>
    </location>
</feature>
<dbReference type="Pfam" id="PF00001">
    <property type="entry name" value="7tm_1"/>
    <property type="match status" value="1"/>
</dbReference>